<evidence type="ECO:0000256" key="1">
    <source>
        <dbReference type="SAM" id="SignalP"/>
    </source>
</evidence>
<dbReference type="Pfam" id="PF03923">
    <property type="entry name" value="Lipoprotein_16"/>
    <property type="match status" value="1"/>
</dbReference>
<name>A0ABX2B9K5_9GAMM</name>
<gene>
    <name evidence="2" type="ORF">DDR56_03545</name>
</gene>
<dbReference type="InterPro" id="IPR005619">
    <property type="entry name" value="Uncharacterised_YajG"/>
</dbReference>
<evidence type="ECO:0000313" key="2">
    <source>
        <dbReference type="EMBL" id="NPT29658.1"/>
    </source>
</evidence>
<evidence type="ECO:0000313" key="3">
    <source>
        <dbReference type="Proteomes" id="UP001318401"/>
    </source>
</evidence>
<proteinExistence type="predicted"/>
<comment type="caution">
    <text evidence="2">The sequence shown here is derived from an EMBL/GenBank/DDBJ whole genome shotgun (WGS) entry which is preliminary data.</text>
</comment>
<keyword evidence="3" id="KW-1185">Reference proteome</keyword>
<keyword evidence="1" id="KW-0732">Signal</keyword>
<reference evidence="2 3" key="1">
    <citation type="submission" date="2018-04" db="EMBL/GenBank/DDBJ databases">
        <authorList>
            <person name="Li G."/>
            <person name="Du W."/>
            <person name="Bai Y."/>
        </authorList>
    </citation>
    <scope>NUCLEOTIDE SEQUENCE [LARGE SCALE GENOMIC DNA]</scope>
    <source>
        <strain evidence="2 3">YYYZ-3</strain>
    </source>
</reference>
<accession>A0ABX2B9K5</accession>
<dbReference type="Proteomes" id="UP001318401">
    <property type="component" value="Unassembled WGS sequence"/>
</dbReference>
<feature type="signal peptide" evidence="1">
    <location>
        <begin position="1"/>
        <end position="20"/>
    </location>
</feature>
<sequence>MKCFKIIGLLAGLAFLHGCAAIPESHDLEYEPQADVAALEGASEVSVNVVVTDEREDQRRISHKKYSYGGFAMASIYSEEPVEKELQSAIEQELIARGFEIGSGASLTIQSDIIKLYSNLHLIDTFFTGKTVADSTVQVEVVSETNDVLFSREISVSPEHKGVMYMSSYNLARPIEMAMEETLDELFDDPLFIDALLSNSHASGIR</sequence>
<dbReference type="EMBL" id="QDKN01000001">
    <property type="protein sequence ID" value="NPT29658.1"/>
    <property type="molecule type" value="Genomic_DNA"/>
</dbReference>
<organism evidence="2 3">
    <name type="scientific">Vreelandella venusta</name>
    <dbReference type="NCBI Taxonomy" id="44935"/>
    <lineage>
        <taxon>Bacteria</taxon>
        <taxon>Pseudomonadati</taxon>
        <taxon>Pseudomonadota</taxon>
        <taxon>Gammaproteobacteria</taxon>
        <taxon>Oceanospirillales</taxon>
        <taxon>Halomonadaceae</taxon>
        <taxon>Vreelandella</taxon>
    </lineage>
</organism>
<evidence type="ECO:0008006" key="4">
    <source>
        <dbReference type="Google" id="ProtNLM"/>
    </source>
</evidence>
<feature type="chain" id="PRO_5046168351" description="Lipoprotein" evidence="1">
    <location>
        <begin position="21"/>
        <end position="206"/>
    </location>
</feature>
<protein>
    <recommendedName>
        <fullName evidence="4">Lipoprotein</fullName>
    </recommendedName>
</protein>
<dbReference type="RefSeq" id="WP_125746421.1">
    <property type="nucleotide sequence ID" value="NZ_CP034367.1"/>
</dbReference>